<dbReference type="Proteomes" id="UP000321903">
    <property type="component" value="Unassembled WGS sequence"/>
</dbReference>
<gene>
    <name evidence="2" type="ORF">ES754_01355</name>
</gene>
<name>A0A5C7A4X6_9GAMM</name>
<dbReference type="RefSeq" id="WP_147221371.1">
    <property type="nucleotide sequence ID" value="NZ_CAJGYY010000001.1"/>
</dbReference>
<feature type="region of interest" description="Disordered" evidence="1">
    <location>
        <begin position="1"/>
        <end position="45"/>
    </location>
</feature>
<evidence type="ECO:0000256" key="1">
    <source>
        <dbReference type="SAM" id="MobiDB-lite"/>
    </source>
</evidence>
<sequence length="81" mass="8894">MSNSKTTDDNKYDDTKHEDTKRSDSENSKDDKGSDTKDDEDVSLVETATTTAKDVVGSMADKAADGMEFAAEKIKEARKQD</sequence>
<comment type="caution">
    <text evidence="2">The sequence shown here is derived from an EMBL/GenBank/DDBJ whole genome shotgun (WGS) entry which is preliminary data.</text>
</comment>
<feature type="compositionally biased region" description="Basic and acidic residues" evidence="1">
    <location>
        <begin position="1"/>
        <end position="36"/>
    </location>
</feature>
<dbReference type="AlphaFoldDB" id="A0A5C7A4X6"/>
<evidence type="ECO:0000313" key="3">
    <source>
        <dbReference type="Proteomes" id="UP000321903"/>
    </source>
</evidence>
<keyword evidence="3" id="KW-1185">Reference proteome</keyword>
<reference evidence="2 3" key="1">
    <citation type="submission" date="2019-08" db="EMBL/GenBank/DDBJ databases">
        <title>Genome sequence of Psychrobacter frigidicola ACAM304 (type strain).</title>
        <authorList>
            <person name="Bowman J.P."/>
        </authorList>
    </citation>
    <scope>NUCLEOTIDE SEQUENCE [LARGE SCALE GENOMIC DNA]</scope>
    <source>
        <strain evidence="2 3">ACAM 304</strain>
    </source>
</reference>
<dbReference type="EMBL" id="VORZ01000001">
    <property type="protein sequence ID" value="TXD97660.1"/>
    <property type="molecule type" value="Genomic_DNA"/>
</dbReference>
<organism evidence="2 3">
    <name type="scientific">Psychrobacter frigidicola</name>
    <dbReference type="NCBI Taxonomy" id="45611"/>
    <lineage>
        <taxon>Bacteria</taxon>
        <taxon>Pseudomonadati</taxon>
        <taxon>Pseudomonadota</taxon>
        <taxon>Gammaproteobacteria</taxon>
        <taxon>Moraxellales</taxon>
        <taxon>Moraxellaceae</taxon>
        <taxon>Psychrobacter</taxon>
    </lineage>
</organism>
<accession>A0A5C7A4X6</accession>
<evidence type="ECO:0000313" key="2">
    <source>
        <dbReference type="EMBL" id="TXD97660.1"/>
    </source>
</evidence>
<protein>
    <submittedName>
        <fullName evidence="2">Uncharacterized protein</fullName>
    </submittedName>
</protein>
<proteinExistence type="predicted"/>